<organism evidence="1 2">
    <name type="scientific">Bondarzewia mesenterica</name>
    <dbReference type="NCBI Taxonomy" id="1095465"/>
    <lineage>
        <taxon>Eukaryota</taxon>
        <taxon>Fungi</taxon>
        <taxon>Dikarya</taxon>
        <taxon>Basidiomycota</taxon>
        <taxon>Agaricomycotina</taxon>
        <taxon>Agaricomycetes</taxon>
        <taxon>Russulales</taxon>
        <taxon>Bondarzewiaceae</taxon>
        <taxon>Bondarzewia</taxon>
    </lineage>
</organism>
<reference evidence="1 2" key="1">
    <citation type="submission" date="2019-02" db="EMBL/GenBank/DDBJ databases">
        <title>Genome sequencing of the rare red list fungi Bondarzewia mesenterica.</title>
        <authorList>
            <person name="Buettner E."/>
            <person name="Kellner H."/>
        </authorList>
    </citation>
    <scope>NUCLEOTIDE SEQUENCE [LARGE SCALE GENOMIC DNA]</scope>
    <source>
        <strain evidence="1 2">DSM 108281</strain>
    </source>
</reference>
<accession>A0A4S4LPC9</accession>
<proteinExistence type="predicted"/>
<dbReference type="OrthoDB" id="3267648at2759"/>
<keyword evidence="2" id="KW-1185">Reference proteome</keyword>
<comment type="caution">
    <text evidence="1">The sequence shown here is derived from an EMBL/GenBank/DDBJ whole genome shotgun (WGS) entry which is preliminary data.</text>
</comment>
<evidence type="ECO:0000313" key="2">
    <source>
        <dbReference type="Proteomes" id="UP000310158"/>
    </source>
</evidence>
<dbReference type="Proteomes" id="UP000310158">
    <property type="component" value="Unassembled WGS sequence"/>
</dbReference>
<evidence type="ECO:0000313" key="1">
    <source>
        <dbReference type="EMBL" id="THH13777.1"/>
    </source>
</evidence>
<name>A0A4S4LPC9_9AGAM</name>
<sequence>MHDLIKVTEVKGTASPRVYTSQDTAERCFPLSARPQNLRHLLAIDMRPDIPPTTVSDADSDETDGSATWKAVLHHPDDVVESYHPIILENLRNVVSKDSTDPPRIDFVRFEGLDGDEAPRVSTWHALDGLLPRHLELECGWDEYCDLSPLDGLETKWPLESITISSACGIELSSSCLGTISSLALYLCCGVTVSPAHNAGRALRRVVDSVEEVEILGTNGCEGSGYESSEFFEVLPRRTSIRSFDLAVSFDLDDPCYHALPLYLPPNIEHLRFRGPPETAGDLSNWLKCAKDPSWLPRLKTFSFHLNVELPNDTREWRNFPPPRPLTTEDQGRVQELLDAALQHHTGLRLVD</sequence>
<gene>
    <name evidence="1" type="ORF">EW146_g6475</name>
</gene>
<protein>
    <submittedName>
        <fullName evidence="1">Uncharacterized protein</fullName>
    </submittedName>
</protein>
<dbReference type="EMBL" id="SGPL01000326">
    <property type="protein sequence ID" value="THH13777.1"/>
    <property type="molecule type" value="Genomic_DNA"/>
</dbReference>
<dbReference type="AlphaFoldDB" id="A0A4S4LPC9"/>